<keyword evidence="2" id="KW-0963">Cytoplasm</keyword>
<sequence>MKENKILGDQLCFSLYSVANALTRQYRPLLKDFDLTYPQFIVLLALYEEDDISLKELSEKTLFDSGTLTPLVQKLEAKEFLKRVSIKEDERVKKVILTDKALEIKEKVIDLPNQLRCSMHMNDEELTMLRKLSLKLLEDL</sequence>
<dbReference type="GO" id="GO:0003677">
    <property type="term" value="F:DNA binding"/>
    <property type="evidence" value="ECO:0007669"/>
    <property type="project" value="UniProtKB-KW"/>
</dbReference>
<dbReference type="PANTHER" id="PTHR33164:SF5">
    <property type="entry name" value="ORGANIC HYDROPEROXIDE RESISTANCE TRANSCRIPTIONAL REGULATOR"/>
    <property type="match status" value="1"/>
</dbReference>
<dbReference type="Proteomes" id="UP000027327">
    <property type="component" value="Unassembled WGS sequence"/>
</dbReference>
<feature type="domain" description="HTH marR-type" evidence="6">
    <location>
        <begin position="8"/>
        <end position="138"/>
    </location>
</feature>
<dbReference type="Pfam" id="PF22381">
    <property type="entry name" value="Staph_reg_Sar_Rot"/>
    <property type="match status" value="1"/>
</dbReference>
<protein>
    <submittedName>
        <fullName evidence="7">MarR family protein</fullName>
    </submittedName>
</protein>
<dbReference type="InterPro" id="IPR039422">
    <property type="entry name" value="MarR/SlyA-like"/>
</dbReference>
<dbReference type="AlphaFoldDB" id="A0A062I889"/>
<dbReference type="InterPro" id="IPR036390">
    <property type="entry name" value="WH_DNA-bd_sf"/>
</dbReference>
<dbReference type="PANTHER" id="PTHR33164">
    <property type="entry name" value="TRANSCRIPTIONAL REGULATOR, MARR FAMILY"/>
    <property type="match status" value="1"/>
</dbReference>
<organism evidence="7 8">
    <name type="scientific">Acinetobacter baumannii 21072</name>
    <dbReference type="NCBI Taxonomy" id="1310697"/>
    <lineage>
        <taxon>Bacteria</taxon>
        <taxon>Pseudomonadati</taxon>
        <taxon>Pseudomonadota</taxon>
        <taxon>Gammaproteobacteria</taxon>
        <taxon>Moraxellales</taxon>
        <taxon>Moraxellaceae</taxon>
        <taxon>Acinetobacter</taxon>
        <taxon>Acinetobacter calcoaceticus/baumannii complex</taxon>
    </lineage>
</organism>
<dbReference type="GO" id="GO:0005737">
    <property type="term" value="C:cytoplasm"/>
    <property type="evidence" value="ECO:0007669"/>
    <property type="project" value="UniProtKB-SubCell"/>
</dbReference>
<dbReference type="GO" id="GO:0003700">
    <property type="term" value="F:DNA-binding transcription factor activity"/>
    <property type="evidence" value="ECO:0007669"/>
    <property type="project" value="InterPro"/>
</dbReference>
<dbReference type="InterPro" id="IPR000835">
    <property type="entry name" value="HTH_MarR-typ"/>
</dbReference>
<accession>A0A062I889</accession>
<evidence type="ECO:0000313" key="8">
    <source>
        <dbReference type="Proteomes" id="UP000027327"/>
    </source>
</evidence>
<evidence type="ECO:0000256" key="5">
    <source>
        <dbReference type="ARBA" id="ARBA00023163"/>
    </source>
</evidence>
<evidence type="ECO:0000313" key="7">
    <source>
        <dbReference type="EMBL" id="KCY17369.1"/>
    </source>
</evidence>
<evidence type="ECO:0000256" key="2">
    <source>
        <dbReference type="ARBA" id="ARBA00022490"/>
    </source>
</evidence>
<comment type="subcellular location">
    <subcellularLocation>
        <location evidence="1">Cytoplasm</location>
    </subcellularLocation>
</comment>
<keyword evidence="3" id="KW-0805">Transcription regulation</keyword>
<evidence type="ECO:0000256" key="3">
    <source>
        <dbReference type="ARBA" id="ARBA00023015"/>
    </source>
</evidence>
<name>A0A062I889_ACIBA</name>
<dbReference type="PROSITE" id="PS50995">
    <property type="entry name" value="HTH_MARR_2"/>
    <property type="match status" value="1"/>
</dbReference>
<keyword evidence="4" id="KW-0238">DNA-binding</keyword>
<dbReference type="InterPro" id="IPR055166">
    <property type="entry name" value="Transc_reg_Sar_Rot_HTH"/>
</dbReference>
<dbReference type="SMART" id="SM00347">
    <property type="entry name" value="HTH_MARR"/>
    <property type="match status" value="1"/>
</dbReference>
<dbReference type="InterPro" id="IPR036388">
    <property type="entry name" value="WH-like_DNA-bd_sf"/>
</dbReference>
<dbReference type="RefSeq" id="WP_000662198.1">
    <property type="nucleotide sequence ID" value="NZ_JMOD01000062.1"/>
</dbReference>
<dbReference type="PATRIC" id="fig|1310697.3.peg.2854"/>
<dbReference type="PRINTS" id="PR00598">
    <property type="entry name" value="HTHMARR"/>
</dbReference>
<gene>
    <name evidence="7" type="ORF">J596_2970</name>
</gene>
<dbReference type="GO" id="GO:0006950">
    <property type="term" value="P:response to stress"/>
    <property type="evidence" value="ECO:0007669"/>
    <property type="project" value="TreeGrafter"/>
</dbReference>
<reference evidence="7 8" key="1">
    <citation type="submission" date="2014-04" db="EMBL/GenBank/DDBJ databases">
        <title>Comparative genomics and transcriptomics to identify genetic mechanisms underlying the emergence of carbapenem resistant Acinetobacter baumannii (CRAb).</title>
        <authorList>
            <person name="Harris A.D."/>
            <person name="Johnson K.J."/>
            <person name="George J."/>
            <person name="Nadendla S."/>
            <person name="Daugherty S.C."/>
            <person name="Parankush S."/>
            <person name="Sadzewicz L."/>
            <person name="Tallon L."/>
            <person name="Sengamalay N."/>
            <person name="Hazen T.H."/>
            <person name="Rasko D.A."/>
        </authorList>
    </citation>
    <scope>NUCLEOTIDE SEQUENCE [LARGE SCALE GENOMIC DNA]</scope>
    <source>
        <strain evidence="7 8">21072</strain>
    </source>
</reference>
<evidence type="ECO:0000256" key="4">
    <source>
        <dbReference type="ARBA" id="ARBA00023125"/>
    </source>
</evidence>
<proteinExistence type="predicted"/>
<evidence type="ECO:0000259" key="6">
    <source>
        <dbReference type="PROSITE" id="PS50995"/>
    </source>
</evidence>
<dbReference type="SUPFAM" id="SSF46785">
    <property type="entry name" value="Winged helix' DNA-binding domain"/>
    <property type="match status" value="1"/>
</dbReference>
<dbReference type="Gene3D" id="1.10.10.10">
    <property type="entry name" value="Winged helix-like DNA-binding domain superfamily/Winged helix DNA-binding domain"/>
    <property type="match status" value="1"/>
</dbReference>
<evidence type="ECO:0000256" key="1">
    <source>
        <dbReference type="ARBA" id="ARBA00004496"/>
    </source>
</evidence>
<comment type="caution">
    <text evidence="7">The sequence shown here is derived from an EMBL/GenBank/DDBJ whole genome shotgun (WGS) entry which is preliminary data.</text>
</comment>
<keyword evidence="5" id="KW-0804">Transcription</keyword>
<dbReference type="EMBL" id="JMOD01000062">
    <property type="protein sequence ID" value="KCY17369.1"/>
    <property type="molecule type" value="Genomic_DNA"/>
</dbReference>